<dbReference type="SMR" id="G4N138"/>
<dbReference type="KEGG" id="mgr:MGG_16933"/>
<dbReference type="EMBL" id="CM001233">
    <property type="protein sequence ID" value="EHA53214.1"/>
    <property type="molecule type" value="Genomic_DNA"/>
</dbReference>
<name>G4N138_PYRO7</name>
<dbReference type="Proteomes" id="UP000009058">
    <property type="component" value="Chromosome 3"/>
</dbReference>
<protein>
    <submittedName>
        <fullName evidence="1">Uncharacterized protein</fullName>
    </submittedName>
</protein>
<dbReference type="AlphaFoldDB" id="G4N138"/>
<dbReference type="VEuPathDB" id="FungiDB:MGG_16933"/>
<dbReference type="RefSeq" id="XP_003713021.1">
    <property type="nucleotide sequence ID" value="XM_003712973.1"/>
</dbReference>
<reference evidence="1 2" key="1">
    <citation type="journal article" date="2005" name="Nature">
        <title>The genome sequence of the rice blast fungus Magnaporthe grisea.</title>
        <authorList>
            <person name="Dean R.A."/>
            <person name="Talbot N.J."/>
            <person name="Ebbole D.J."/>
            <person name="Farman M.L."/>
            <person name="Mitchell T.K."/>
            <person name="Orbach M.J."/>
            <person name="Thon M."/>
            <person name="Kulkarni R."/>
            <person name="Xu J.R."/>
            <person name="Pan H."/>
            <person name="Read N.D."/>
            <person name="Lee Y.H."/>
            <person name="Carbone I."/>
            <person name="Brown D."/>
            <person name="Oh Y.Y."/>
            <person name="Donofrio N."/>
            <person name="Jeong J.S."/>
            <person name="Soanes D.M."/>
            <person name="Djonovic S."/>
            <person name="Kolomiets E."/>
            <person name="Rehmeyer C."/>
            <person name="Li W."/>
            <person name="Harding M."/>
            <person name="Kim S."/>
            <person name="Lebrun M.H."/>
            <person name="Bohnert H."/>
            <person name="Coughlan S."/>
            <person name="Butler J."/>
            <person name="Calvo S."/>
            <person name="Ma L.J."/>
            <person name="Nicol R."/>
            <person name="Purcell S."/>
            <person name="Nusbaum C."/>
            <person name="Galagan J.E."/>
            <person name="Birren B.W."/>
        </authorList>
    </citation>
    <scope>NUCLEOTIDE SEQUENCE [LARGE SCALE GENOMIC DNA]</scope>
    <source>
        <strain evidence="2">70-15 / ATCC MYA-4617 / FGSC 8958</strain>
    </source>
</reference>
<accession>G4N138</accession>
<evidence type="ECO:0000313" key="1">
    <source>
        <dbReference type="EMBL" id="EHA53214.1"/>
    </source>
</evidence>
<dbReference type="GeneID" id="12985896"/>
<gene>
    <name evidence="1" type="ORF">MGG_16933</name>
</gene>
<organism evidence="1 2">
    <name type="scientific">Pyricularia oryzae (strain 70-15 / ATCC MYA-4617 / FGSC 8958)</name>
    <name type="common">Rice blast fungus</name>
    <name type="synonym">Magnaporthe oryzae</name>
    <dbReference type="NCBI Taxonomy" id="242507"/>
    <lineage>
        <taxon>Eukaryota</taxon>
        <taxon>Fungi</taxon>
        <taxon>Dikarya</taxon>
        <taxon>Ascomycota</taxon>
        <taxon>Pezizomycotina</taxon>
        <taxon>Sordariomycetes</taxon>
        <taxon>Sordariomycetidae</taxon>
        <taxon>Magnaporthales</taxon>
        <taxon>Pyriculariaceae</taxon>
        <taxon>Pyricularia</taxon>
    </lineage>
</organism>
<proteinExistence type="predicted"/>
<reference key="2">
    <citation type="submission" date="2011-05" db="EMBL/GenBank/DDBJ databases">
        <title>The Genome Sequence of Magnaporthe oryzae 70-15.</title>
        <authorList>
            <consortium name="The Broad Institute Genome Sequencing Platform"/>
            <person name="Ma L.-J."/>
            <person name="Dead R."/>
            <person name="Young S.K."/>
            <person name="Zeng Q."/>
            <person name="Gargeya S."/>
            <person name="Fitzgerald M."/>
            <person name="Haas B."/>
            <person name="Abouelleil A."/>
            <person name="Alvarado L."/>
            <person name="Arachchi H.M."/>
            <person name="Berlin A."/>
            <person name="Brown A."/>
            <person name="Chapman S.B."/>
            <person name="Chen Z."/>
            <person name="Dunbar C."/>
            <person name="Freedman E."/>
            <person name="Gearin G."/>
            <person name="Gellesch M."/>
            <person name="Goldberg J."/>
            <person name="Griggs A."/>
            <person name="Gujja S."/>
            <person name="Heiman D."/>
            <person name="Howarth C."/>
            <person name="Larson L."/>
            <person name="Lui A."/>
            <person name="MacDonald P.J.P."/>
            <person name="Mehta T."/>
            <person name="Montmayeur A."/>
            <person name="Murphy C."/>
            <person name="Neiman D."/>
            <person name="Pearson M."/>
            <person name="Priest M."/>
            <person name="Roberts A."/>
            <person name="Saif S."/>
            <person name="Shea T."/>
            <person name="Shenoy N."/>
            <person name="Sisk P."/>
            <person name="Stolte C."/>
            <person name="Sykes S."/>
            <person name="Yandava C."/>
            <person name="Wortman J."/>
            <person name="Nusbaum C."/>
            <person name="Birren B."/>
        </authorList>
    </citation>
    <scope>NUCLEOTIDE SEQUENCE</scope>
    <source>
        <strain>70-15</strain>
    </source>
</reference>
<evidence type="ECO:0000313" key="2">
    <source>
        <dbReference type="Proteomes" id="UP000009058"/>
    </source>
</evidence>
<sequence>MKSPRKAERHSYQTPPTAKKMSEWCLDLLSRLVLELDLERDAVDRLWFN</sequence>
<dbReference type="HOGENOM" id="CLU_3143430_0_0_1"/>
<dbReference type="InParanoid" id="G4N138"/>
<keyword evidence="2" id="KW-1185">Reference proteome</keyword>